<evidence type="ECO:0000259" key="8">
    <source>
        <dbReference type="Pfam" id="PF00852"/>
    </source>
</evidence>
<keyword evidence="5 7" id="KW-0808">Transferase</keyword>
<sequence>MMHTVESPTETLLYYDKNLLTNKFFNSSATYRVDSSVFMPYDALTKITPTTPKEYIWNQNEVLAKALNKTKLAFQAISHCNANSSRDPITKRLQKLIGLDVVGECYGGRCSSDCYNRNMGEYEIY</sequence>
<dbReference type="PANTHER" id="PTHR48438">
    <property type="entry name" value="ALPHA-(1,3)-FUCOSYLTRANSFERASE C-RELATED"/>
    <property type="match status" value="1"/>
</dbReference>
<dbReference type="Proteomes" id="UP000887561">
    <property type="component" value="Unplaced"/>
</dbReference>
<dbReference type="Gene3D" id="3.40.50.11660">
    <property type="entry name" value="Glycosyl transferase family 10, C-terminal domain"/>
    <property type="match status" value="1"/>
</dbReference>
<evidence type="ECO:0000313" key="10">
    <source>
        <dbReference type="WBParaSite" id="scaffold6181_cov164.g10545"/>
    </source>
</evidence>
<evidence type="ECO:0000256" key="6">
    <source>
        <dbReference type="ARBA" id="ARBA00023034"/>
    </source>
</evidence>
<dbReference type="EC" id="2.4.1.-" evidence="7"/>
<dbReference type="AlphaFoldDB" id="A0A915MWR3"/>
<organism evidence="9 10">
    <name type="scientific">Meloidogyne javanica</name>
    <name type="common">Root-knot nematode worm</name>
    <dbReference type="NCBI Taxonomy" id="6303"/>
    <lineage>
        <taxon>Eukaryota</taxon>
        <taxon>Metazoa</taxon>
        <taxon>Ecdysozoa</taxon>
        <taxon>Nematoda</taxon>
        <taxon>Chromadorea</taxon>
        <taxon>Rhabditida</taxon>
        <taxon>Tylenchina</taxon>
        <taxon>Tylenchomorpha</taxon>
        <taxon>Tylenchoidea</taxon>
        <taxon>Meloidogynidae</taxon>
        <taxon>Meloidogyninae</taxon>
        <taxon>Meloidogyne</taxon>
        <taxon>Meloidogyne incognita group</taxon>
    </lineage>
</organism>
<comment type="subcellular location">
    <subcellularLocation>
        <location evidence="1">Golgi apparatus membrane</location>
        <topology evidence="1">Single-pass type II membrane protein</topology>
    </subcellularLocation>
    <subcellularLocation>
        <location evidence="7">Golgi apparatus</location>
        <location evidence="7">Golgi stack membrane</location>
        <topology evidence="7">Single-pass type II membrane protein</topology>
    </subcellularLocation>
</comment>
<dbReference type="InterPro" id="IPR038577">
    <property type="entry name" value="GT10-like_C_sf"/>
</dbReference>
<dbReference type="PANTHER" id="PTHR48438:SF1">
    <property type="entry name" value="ALPHA-(1,3)-FUCOSYLTRANSFERASE C-RELATED"/>
    <property type="match status" value="1"/>
</dbReference>
<name>A0A915MWR3_MELJA</name>
<keyword evidence="7" id="KW-0472">Membrane</keyword>
<evidence type="ECO:0000313" key="9">
    <source>
        <dbReference type="Proteomes" id="UP000887561"/>
    </source>
</evidence>
<dbReference type="GO" id="GO:0008417">
    <property type="term" value="F:fucosyltransferase activity"/>
    <property type="evidence" value="ECO:0007669"/>
    <property type="project" value="InterPro"/>
</dbReference>
<evidence type="ECO:0000256" key="7">
    <source>
        <dbReference type="RuleBase" id="RU003832"/>
    </source>
</evidence>
<evidence type="ECO:0000256" key="2">
    <source>
        <dbReference type="ARBA" id="ARBA00004922"/>
    </source>
</evidence>
<proteinExistence type="inferred from homology"/>
<comment type="pathway">
    <text evidence="2">Protein modification; protein glycosylation.</text>
</comment>
<keyword evidence="6 7" id="KW-0333">Golgi apparatus</keyword>
<evidence type="ECO:0000256" key="4">
    <source>
        <dbReference type="ARBA" id="ARBA00022676"/>
    </source>
</evidence>
<dbReference type="InterPro" id="IPR055270">
    <property type="entry name" value="Glyco_tran_10_C"/>
</dbReference>
<dbReference type="Pfam" id="PF00852">
    <property type="entry name" value="Glyco_transf_10"/>
    <property type="match status" value="1"/>
</dbReference>
<dbReference type="SUPFAM" id="SSF53756">
    <property type="entry name" value="UDP-Glycosyltransferase/glycogen phosphorylase"/>
    <property type="match status" value="1"/>
</dbReference>
<dbReference type="GO" id="GO:0000139">
    <property type="term" value="C:Golgi membrane"/>
    <property type="evidence" value="ECO:0007669"/>
    <property type="project" value="UniProtKB-SubCell"/>
</dbReference>
<dbReference type="GO" id="GO:0032580">
    <property type="term" value="C:Golgi cisterna membrane"/>
    <property type="evidence" value="ECO:0007669"/>
    <property type="project" value="UniProtKB-SubCell"/>
</dbReference>
<dbReference type="WBParaSite" id="scaffold6181_cov164.g10545">
    <property type="protein sequence ID" value="scaffold6181_cov164.g10545"/>
    <property type="gene ID" value="scaffold6181_cov164.g10545"/>
</dbReference>
<keyword evidence="9" id="KW-1185">Reference proteome</keyword>
<evidence type="ECO:0000256" key="3">
    <source>
        <dbReference type="ARBA" id="ARBA00008919"/>
    </source>
</evidence>
<keyword evidence="4 7" id="KW-0328">Glycosyltransferase</keyword>
<protein>
    <recommendedName>
        <fullName evidence="7">Fucosyltransferase</fullName>
        <ecNumber evidence="7">2.4.1.-</ecNumber>
    </recommendedName>
</protein>
<evidence type="ECO:0000256" key="1">
    <source>
        <dbReference type="ARBA" id="ARBA00004323"/>
    </source>
</evidence>
<dbReference type="InterPro" id="IPR001503">
    <property type="entry name" value="Glyco_trans_10"/>
</dbReference>
<feature type="domain" description="Fucosyltransferase C-terminal" evidence="8">
    <location>
        <begin position="68"/>
        <end position="125"/>
    </location>
</feature>
<reference evidence="10" key="1">
    <citation type="submission" date="2022-11" db="UniProtKB">
        <authorList>
            <consortium name="WormBaseParasite"/>
        </authorList>
    </citation>
    <scope>IDENTIFICATION</scope>
</reference>
<accession>A0A915MWR3</accession>
<evidence type="ECO:0000256" key="5">
    <source>
        <dbReference type="ARBA" id="ARBA00022679"/>
    </source>
</evidence>
<keyword evidence="7" id="KW-0812">Transmembrane</keyword>
<comment type="similarity">
    <text evidence="3 7">Belongs to the glycosyltransferase 10 family.</text>
</comment>